<feature type="transmembrane region" description="Helical" evidence="1">
    <location>
        <begin position="123"/>
        <end position="142"/>
    </location>
</feature>
<feature type="domain" description="VanZ-like" evidence="2">
    <location>
        <begin position="14"/>
        <end position="139"/>
    </location>
</feature>
<dbReference type="InterPro" id="IPR016747">
    <property type="entry name" value="Phosphotransbutyrylase"/>
</dbReference>
<dbReference type="PANTHER" id="PTHR28008">
    <property type="entry name" value="DOMAIN PROTEIN, PUTATIVE (AFU_ORTHOLOGUE AFUA_3G10980)-RELATED"/>
    <property type="match status" value="1"/>
</dbReference>
<gene>
    <name evidence="3" type="ORF">N495_13195</name>
</gene>
<dbReference type="Pfam" id="PF04892">
    <property type="entry name" value="VanZ"/>
    <property type="match status" value="1"/>
</dbReference>
<dbReference type="NCBIfam" id="NF037970">
    <property type="entry name" value="vanZ_1"/>
    <property type="match status" value="1"/>
</dbReference>
<evidence type="ECO:0000259" key="2">
    <source>
        <dbReference type="Pfam" id="PF04892"/>
    </source>
</evidence>
<dbReference type="OrthoDB" id="291892at2"/>
<dbReference type="RefSeq" id="WP_043032159.1">
    <property type="nucleotide sequence ID" value="NZ_JXSU01000007.1"/>
</dbReference>
<organism evidence="3 4">
    <name type="scientific">Clostridium botulinum B2 450</name>
    <dbReference type="NCBI Taxonomy" id="1379739"/>
    <lineage>
        <taxon>Bacteria</taxon>
        <taxon>Bacillati</taxon>
        <taxon>Bacillota</taxon>
        <taxon>Clostridia</taxon>
        <taxon>Eubacteriales</taxon>
        <taxon>Clostridiaceae</taxon>
        <taxon>Clostridium</taxon>
    </lineage>
</organism>
<protein>
    <submittedName>
        <fullName evidence="3">Teicoplanin resistance protein VanZ</fullName>
    </submittedName>
</protein>
<dbReference type="Proteomes" id="UP000032250">
    <property type="component" value="Unassembled WGS sequence"/>
</dbReference>
<evidence type="ECO:0000313" key="3">
    <source>
        <dbReference type="EMBL" id="KIS24485.1"/>
    </source>
</evidence>
<proteinExistence type="predicted"/>
<keyword evidence="1" id="KW-1133">Transmembrane helix</keyword>
<dbReference type="PANTHER" id="PTHR28008:SF1">
    <property type="entry name" value="DOMAIN PROTEIN, PUTATIVE (AFU_ORTHOLOGUE AFUA_3G10980)-RELATED"/>
    <property type="match status" value="1"/>
</dbReference>
<keyword evidence="1" id="KW-0812">Transmembrane</keyword>
<dbReference type="PIRSF" id="PIRSF019083">
    <property type="entry name" value="UCP019083_VanZ"/>
    <property type="match status" value="1"/>
</dbReference>
<comment type="caution">
    <text evidence="3">The sequence shown here is derived from an EMBL/GenBank/DDBJ whole genome shotgun (WGS) entry which is preliminary data.</text>
</comment>
<dbReference type="AlphaFoldDB" id="A0A0D1BVT9"/>
<evidence type="ECO:0000313" key="4">
    <source>
        <dbReference type="Proteomes" id="UP000032250"/>
    </source>
</evidence>
<evidence type="ECO:0000256" key="1">
    <source>
        <dbReference type="SAM" id="Phobius"/>
    </source>
</evidence>
<reference evidence="3 4" key="1">
    <citation type="submission" date="2014-06" db="EMBL/GenBank/DDBJ databases">
        <title>Genome characterization of distinct group I Clostridium botulinum lineages.</title>
        <authorList>
            <person name="Giordani F."/>
            <person name="Anselmo A."/>
            <person name="Fillo S."/>
            <person name="Palozzi A.M."/>
            <person name="Fortunato A."/>
            <person name="Gentile B."/>
            <person name="Ciammaruconi A."/>
            <person name="Anniballi F."/>
            <person name="De Medici D."/>
            <person name="Lista F."/>
        </authorList>
    </citation>
    <scope>NUCLEOTIDE SEQUENCE [LARGE SCALE GENOMIC DNA]</scope>
    <source>
        <strain evidence="3 4">B2 450</strain>
    </source>
</reference>
<dbReference type="InterPro" id="IPR006976">
    <property type="entry name" value="VanZ-like"/>
</dbReference>
<feature type="transmembrane region" description="Helical" evidence="1">
    <location>
        <begin position="94"/>
        <end position="111"/>
    </location>
</feature>
<dbReference type="HOGENOM" id="CLU_096028_0_3_9"/>
<feature type="transmembrane region" description="Helical" evidence="1">
    <location>
        <begin position="65"/>
        <end position="82"/>
    </location>
</feature>
<feature type="transmembrane region" description="Helical" evidence="1">
    <location>
        <begin position="7"/>
        <end position="24"/>
    </location>
</feature>
<keyword evidence="1" id="KW-0472">Membrane</keyword>
<name>A0A0D1BVT9_CLOBO</name>
<accession>A0A0D1BVT9</accession>
<dbReference type="EMBL" id="JXSU01000007">
    <property type="protein sequence ID" value="KIS24485.1"/>
    <property type="molecule type" value="Genomic_DNA"/>
</dbReference>
<sequence length="153" mass="18177">MNKSKKLVYFIPSSIWMVVIFIFSNQQADSSNKNNFFIADVLRKGNVTLFKYIDYNFLNFLIRKAAHITEYFILFMLLYYAFKKTFYKNSQMKAAIITVIYSCTDEFHQLFIPGREGKVRDVLIDSIGVFIGLFLIYIFEFIKKHKKKKRNSI</sequence>
<dbReference type="PATRIC" id="fig|1379739.3.peg.3025"/>